<keyword evidence="9" id="KW-0325">Glycoprotein</keyword>
<dbReference type="PROSITE" id="PS50929">
    <property type="entry name" value="ABC_TM1F"/>
    <property type="match status" value="1"/>
</dbReference>
<evidence type="ECO:0000256" key="4">
    <source>
        <dbReference type="ARBA" id="ARBA00022692"/>
    </source>
</evidence>
<dbReference type="CDD" id="cd03244">
    <property type="entry name" value="ABCC_MRP_domain2"/>
    <property type="match status" value="1"/>
</dbReference>
<dbReference type="Gene3D" id="3.40.50.300">
    <property type="entry name" value="P-loop containing nucleotide triphosphate hydrolases"/>
    <property type="match status" value="1"/>
</dbReference>
<dbReference type="InterPro" id="IPR036640">
    <property type="entry name" value="ABC1_TM_sf"/>
</dbReference>
<feature type="domain" description="ABC transmembrane type-1" evidence="13">
    <location>
        <begin position="54"/>
        <end position="178"/>
    </location>
</feature>
<dbReference type="GO" id="GO:0016887">
    <property type="term" value="F:ATP hydrolysis activity"/>
    <property type="evidence" value="ECO:0007669"/>
    <property type="project" value="InterPro"/>
</dbReference>
<evidence type="ECO:0000256" key="5">
    <source>
        <dbReference type="ARBA" id="ARBA00022741"/>
    </source>
</evidence>
<dbReference type="AlphaFoldDB" id="A0A7R8X9P0"/>
<protein>
    <submittedName>
        <fullName evidence="14">Uncharacterized protein</fullName>
    </submittedName>
</protein>
<dbReference type="GO" id="GO:0005886">
    <property type="term" value="C:plasma membrane"/>
    <property type="evidence" value="ECO:0007669"/>
    <property type="project" value="UniProtKB-SubCell"/>
</dbReference>
<keyword evidence="5" id="KW-0547">Nucleotide-binding</keyword>
<dbReference type="InterPro" id="IPR003439">
    <property type="entry name" value="ABC_transporter-like_ATP-bd"/>
</dbReference>
<dbReference type="InterPro" id="IPR003593">
    <property type="entry name" value="AAA+_ATPase"/>
</dbReference>
<dbReference type="InterPro" id="IPR050173">
    <property type="entry name" value="ABC_transporter_C-like"/>
</dbReference>
<keyword evidence="15" id="KW-1185">Reference proteome</keyword>
<feature type="transmembrane region" description="Helical" evidence="11">
    <location>
        <begin position="119"/>
        <end position="143"/>
    </location>
</feature>
<dbReference type="OrthoDB" id="6347324at2759"/>
<evidence type="ECO:0000313" key="14">
    <source>
        <dbReference type="EMBL" id="CAD7245481.1"/>
    </source>
</evidence>
<dbReference type="SMART" id="SM00382">
    <property type="entry name" value="AAA"/>
    <property type="match status" value="1"/>
</dbReference>
<dbReference type="PANTHER" id="PTHR24223">
    <property type="entry name" value="ATP-BINDING CASSETTE SUB-FAMILY C"/>
    <property type="match status" value="1"/>
</dbReference>
<evidence type="ECO:0000256" key="8">
    <source>
        <dbReference type="ARBA" id="ARBA00023136"/>
    </source>
</evidence>
<dbReference type="SUPFAM" id="SSF90123">
    <property type="entry name" value="ABC transporter transmembrane region"/>
    <property type="match status" value="1"/>
</dbReference>
<feature type="compositionally biased region" description="Low complexity" evidence="10">
    <location>
        <begin position="213"/>
        <end position="224"/>
    </location>
</feature>
<dbReference type="InterPro" id="IPR027417">
    <property type="entry name" value="P-loop_NTPase"/>
</dbReference>
<feature type="domain" description="ABC transporter" evidence="12">
    <location>
        <begin position="230"/>
        <end position="471"/>
    </location>
</feature>
<reference evidence="14" key="1">
    <citation type="submission" date="2020-11" db="EMBL/GenBank/DDBJ databases">
        <authorList>
            <person name="Tran Van P."/>
        </authorList>
    </citation>
    <scope>NUCLEOTIDE SEQUENCE</scope>
</reference>
<dbReference type="EMBL" id="LR900381">
    <property type="protein sequence ID" value="CAD7245481.1"/>
    <property type="molecule type" value="Genomic_DNA"/>
</dbReference>
<keyword evidence="7 11" id="KW-1133">Transmembrane helix</keyword>
<feature type="transmembrane region" description="Helical" evidence="11">
    <location>
        <begin position="149"/>
        <end position="170"/>
    </location>
</feature>
<keyword evidence="2" id="KW-0813">Transport</keyword>
<dbReference type="InterPro" id="IPR011527">
    <property type="entry name" value="ABC1_TM_dom"/>
</dbReference>
<name>A0A7R8X9P0_9CRUS</name>
<dbReference type="GO" id="GO:0140359">
    <property type="term" value="F:ABC-type transporter activity"/>
    <property type="evidence" value="ECO:0007669"/>
    <property type="project" value="InterPro"/>
</dbReference>
<evidence type="ECO:0000256" key="6">
    <source>
        <dbReference type="ARBA" id="ARBA00022840"/>
    </source>
</evidence>
<evidence type="ECO:0000259" key="12">
    <source>
        <dbReference type="PROSITE" id="PS50893"/>
    </source>
</evidence>
<gene>
    <name evidence="14" type="ORF">DSTB1V02_LOCUS5354</name>
</gene>
<dbReference type="Pfam" id="PF00664">
    <property type="entry name" value="ABC_membrane"/>
    <property type="match status" value="1"/>
</dbReference>
<keyword evidence="8 11" id="KW-0472">Membrane</keyword>
<dbReference type="PROSITE" id="PS00211">
    <property type="entry name" value="ABC_TRANSPORTER_1"/>
    <property type="match status" value="1"/>
</dbReference>
<feature type="region of interest" description="Disordered" evidence="10">
    <location>
        <begin position="197"/>
        <end position="224"/>
    </location>
</feature>
<dbReference type="EMBL" id="CAJPEV010000864">
    <property type="protein sequence ID" value="CAG0889169.1"/>
    <property type="molecule type" value="Genomic_DNA"/>
</dbReference>
<keyword evidence="3" id="KW-1003">Cell membrane</keyword>
<evidence type="ECO:0000313" key="15">
    <source>
        <dbReference type="Proteomes" id="UP000677054"/>
    </source>
</evidence>
<keyword evidence="6" id="KW-0067">ATP-binding</keyword>
<evidence type="ECO:0000256" key="11">
    <source>
        <dbReference type="SAM" id="Phobius"/>
    </source>
</evidence>
<evidence type="ECO:0000256" key="2">
    <source>
        <dbReference type="ARBA" id="ARBA00022448"/>
    </source>
</evidence>
<dbReference type="Pfam" id="PF00005">
    <property type="entry name" value="ABC_tran"/>
    <property type="match status" value="1"/>
</dbReference>
<keyword evidence="4 11" id="KW-0812">Transmembrane</keyword>
<sequence>MRRENFLRTSRAVALLPSIIGHPPDVEEGPCTPSAPPFEFLEPVRGYEGLSFLASQELQRLETQTKSPVYSFYMETLTGLSTIRAYGQGKRFFQLALDRLDVSNNVSLLKEASHRWLGVALDSLGGTMVFVATLSSLTAATLYPESVSPAWIGLAVNYMLLVPVYLTWVVKYIAEVEMCMSSLEWIYACMKNAPREEDGESESAADEGDPDASQSSRSSVQKLSGARLTLDRVNVGYDPTAEPVLKNISLTVQPSTRMGICGRTGSGKSTLLLSILRMVDHIDGTIQIDGQDTTSIPLRELRSRVICVPQEPVLFSGSIRSNLDVRGAFPDDVLWDVLREVGMDDVVLARARGLDEDVVQEGLNLSVGQCQALCLARALLRARDEATRHGRPLLVLIDEASSAMNPEAADKLTAALDHGFLGSTVVTVAHQVGSLTKQDWVVVLDDGRIVEQGTPQELLGEEGAFAQMFHAPSDGGL</sequence>
<evidence type="ECO:0000256" key="1">
    <source>
        <dbReference type="ARBA" id="ARBA00004651"/>
    </source>
</evidence>
<dbReference type="Gene3D" id="1.20.1560.10">
    <property type="entry name" value="ABC transporter type 1, transmembrane domain"/>
    <property type="match status" value="1"/>
</dbReference>
<evidence type="ECO:0000256" key="9">
    <source>
        <dbReference type="ARBA" id="ARBA00023180"/>
    </source>
</evidence>
<dbReference type="PROSITE" id="PS50893">
    <property type="entry name" value="ABC_TRANSPORTER_2"/>
    <property type="match status" value="1"/>
</dbReference>
<dbReference type="SUPFAM" id="SSF52540">
    <property type="entry name" value="P-loop containing nucleoside triphosphate hydrolases"/>
    <property type="match status" value="1"/>
</dbReference>
<evidence type="ECO:0000256" key="3">
    <source>
        <dbReference type="ARBA" id="ARBA00022475"/>
    </source>
</evidence>
<dbReference type="InterPro" id="IPR017871">
    <property type="entry name" value="ABC_transporter-like_CS"/>
</dbReference>
<proteinExistence type="predicted"/>
<evidence type="ECO:0000256" key="7">
    <source>
        <dbReference type="ARBA" id="ARBA00022989"/>
    </source>
</evidence>
<accession>A0A7R8X9P0</accession>
<dbReference type="GO" id="GO:0005524">
    <property type="term" value="F:ATP binding"/>
    <property type="evidence" value="ECO:0007669"/>
    <property type="project" value="UniProtKB-KW"/>
</dbReference>
<organism evidence="14">
    <name type="scientific">Darwinula stevensoni</name>
    <dbReference type="NCBI Taxonomy" id="69355"/>
    <lineage>
        <taxon>Eukaryota</taxon>
        <taxon>Metazoa</taxon>
        <taxon>Ecdysozoa</taxon>
        <taxon>Arthropoda</taxon>
        <taxon>Crustacea</taxon>
        <taxon>Oligostraca</taxon>
        <taxon>Ostracoda</taxon>
        <taxon>Podocopa</taxon>
        <taxon>Podocopida</taxon>
        <taxon>Darwinulocopina</taxon>
        <taxon>Darwinuloidea</taxon>
        <taxon>Darwinulidae</taxon>
        <taxon>Darwinula</taxon>
    </lineage>
</organism>
<dbReference type="Proteomes" id="UP000677054">
    <property type="component" value="Unassembled WGS sequence"/>
</dbReference>
<comment type="subcellular location">
    <subcellularLocation>
        <location evidence="1">Cell membrane</location>
        <topology evidence="1">Multi-pass membrane protein</topology>
    </subcellularLocation>
</comment>
<evidence type="ECO:0000259" key="13">
    <source>
        <dbReference type="PROSITE" id="PS50929"/>
    </source>
</evidence>
<dbReference type="FunFam" id="3.40.50.300:FF:002145">
    <property type="entry name" value="ABC transporter (MsbA subfamily)"/>
    <property type="match status" value="1"/>
</dbReference>
<dbReference type="PANTHER" id="PTHR24223:SF461">
    <property type="entry name" value="ATP-BINDING CASSETTE SUB-FAMILY C MEMBER SUR"/>
    <property type="match status" value="1"/>
</dbReference>
<feature type="compositionally biased region" description="Acidic residues" evidence="10">
    <location>
        <begin position="197"/>
        <end position="210"/>
    </location>
</feature>
<evidence type="ECO:0000256" key="10">
    <source>
        <dbReference type="SAM" id="MobiDB-lite"/>
    </source>
</evidence>